<dbReference type="InterPro" id="IPR009739">
    <property type="entry name" value="LprI-like_N"/>
</dbReference>
<dbReference type="RefSeq" id="WP_105749697.1">
    <property type="nucleotide sequence ID" value="NZ_PVLQ01000111.1"/>
</dbReference>
<reference evidence="3 4" key="1">
    <citation type="submission" date="2018-03" db="EMBL/GenBank/DDBJ databases">
        <title>Comparative genomics illustrates the genes involved in a hyperalkaliphilic mechanisms of Serpentinomonas isolated from highly-alkaline calcium-rich serpentinized springs.</title>
        <authorList>
            <person name="Suzuki S."/>
            <person name="Ishii S."/>
            <person name="Walworth N."/>
            <person name="Bird L."/>
            <person name="Kuenen J.G."/>
            <person name="Nealson K.H."/>
        </authorList>
    </citation>
    <scope>NUCLEOTIDE SEQUENCE [LARGE SCALE GENOMIC DNA]</scope>
    <source>
        <strain evidence="3 4">P1</strain>
    </source>
</reference>
<dbReference type="Proteomes" id="UP000238589">
    <property type="component" value="Unassembled WGS sequence"/>
</dbReference>
<name>A0A2S9K0M3_9BURK</name>
<dbReference type="Pfam" id="PF07007">
    <property type="entry name" value="LprI"/>
    <property type="match status" value="1"/>
</dbReference>
<evidence type="ECO:0000313" key="4">
    <source>
        <dbReference type="Proteomes" id="UP000238589"/>
    </source>
</evidence>
<dbReference type="EMBL" id="PVLQ01000111">
    <property type="protein sequence ID" value="PRD63969.1"/>
    <property type="molecule type" value="Genomic_DNA"/>
</dbReference>
<dbReference type="AlphaFoldDB" id="A0A2S9K0M3"/>
<keyword evidence="4" id="KW-1185">Reference proteome</keyword>
<dbReference type="PANTHER" id="PTHR39176">
    <property type="entry name" value="PERIPLASMIC PROTEIN-RELATED"/>
    <property type="match status" value="1"/>
</dbReference>
<evidence type="ECO:0000259" key="2">
    <source>
        <dbReference type="Pfam" id="PF07007"/>
    </source>
</evidence>
<keyword evidence="1" id="KW-0732">Signal</keyword>
<protein>
    <recommendedName>
        <fullName evidence="2">Lysozyme inhibitor LprI-like N-terminal domain-containing protein</fullName>
    </recommendedName>
</protein>
<dbReference type="PANTHER" id="PTHR39176:SF1">
    <property type="entry name" value="PERIPLASMIC PROTEIN"/>
    <property type="match status" value="1"/>
</dbReference>
<proteinExistence type="predicted"/>
<comment type="caution">
    <text evidence="3">The sequence shown here is derived from an EMBL/GenBank/DDBJ whole genome shotgun (WGS) entry which is preliminary data.</text>
</comment>
<sequence>MPKMKAGLAMLLFMPLVASAVNCGDLTTQSGMNQCAAAEYKKSDQALNQAYVRYRSRLDEAQKHQLMEVQRAWISFRDLNCEFKSSGILGSSAHPFALASCRTEMTEIRVRELQELENCKEGDLLCPSWR</sequence>
<gene>
    <name evidence="3" type="ORF">C6P64_16820</name>
</gene>
<feature type="signal peptide" evidence="1">
    <location>
        <begin position="1"/>
        <end position="20"/>
    </location>
</feature>
<feature type="domain" description="Lysozyme inhibitor LprI-like N-terminal" evidence="2">
    <location>
        <begin position="27"/>
        <end position="113"/>
    </location>
</feature>
<feature type="chain" id="PRO_5015461069" description="Lysozyme inhibitor LprI-like N-terminal domain-containing protein" evidence="1">
    <location>
        <begin position="21"/>
        <end position="130"/>
    </location>
</feature>
<dbReference type="OrthoDB" id="7340239at2"/>
<evidence type="ECO:0000313" key="3">
    <source>
        <dbReference type="EMBL" id="PRD63969.1"/>
    </source>
</evidence>
<organism evidence="3 4">
    <name type="scientific">Malikia granosa</name>
    <dbReference type="NCBI Taxonomy" id="263067"/>
    <lineage>
        <taxon>Bacteria</taxon>
        <taxon>Pseudomonadati</taxon>
        <taxon>Pseudomonadota</taxon>
        <taxon>Betaproteobacteria</taxon>
        <taxon>Burkholderiales</taxon>
        <taxon>Comamonadaceae</taxon>
        <taxon>Malikia</taxon>
    </lineage>
</organism>
<accession>A0A2S9K0M3</accession>
<evidence type="ECO:0000256" key="1">
    <source>
        <dbReference type="SAM" id="SignalP"/>
    </source>
</evidence>
<dbReference type="Gene3D" id="1.20.1270.180">
    <property type="match status" value="1"/>
</dbReference>